<organism evidence="7 8">
    <name type="scientific">Methanopyrus kandleri</name>
    <dbReference type="NCBI Taxonomy" id="2320"/>
    <lineage>
        <taxon>Archaea</taxon>
        <taxon>Methanobacteriati</taxon>
        <taxon>Methanobacteriota</taxon>
        <taxon>Methanomada group</taxon>
        <taxon>Methanopyri</taxon>
        <taxon>Methanopyrales</taxon>
        <taxon>Methanopyraceae</taxon>
        <taxon>Methanopyrus</taxon>
    </lineage>
</organism>
<dbReference type="Pfam" id="PF02754">
    <property type="entry name" value="CCG"/>
    <property type="match status" value="2"/>
</dbReference>
<comment type="similarity">
    <text evidence="3">Belongs to the HdrB family.</text>
</comment>
<keyword evidence="4" id="KW-0484">Methanogenesis</keyword>
<comment type="function">
    <text evidence="1">Part of a complex that catalyzes the reversible reduction of CoM-S-S-CoB to the thiol-coenzymes H-S-CoM (coenzyme M) and H-S-CoB (coenzyme B).</text>
</comment>
<sequence>MAKKLCFFLGCIMPNRYPGIEKATRLVFEELGYELVDMDGASCCPAPGVFGSFDLKTWVTIAARNLSIAEEKGYDILTVCNGCFGSLNEANHLLQENPELREFVNEKLAEIDREYKGKVKVYHVNTFLYEEVGVKKIKEKVERPLEKTDGEPLKVAVHYGCHLLKPSEVTGFPGSVEDPRTLDELVEALGAESVDYKDKIMCCGAGGGVRSRELKVSLHFTREKIFNMLEAGADCTTNVCPFCHLQFDRGQIEMKEHFEKLPPKKLPVFHYCQLAGLAFGMDPEELALETHEIDCTPVLEKLGLA</sequence>
<evidence type="ECO:0000256" key="1">
    <source>
        <dbReference type="ARBA" id="ARBA00003406"/>
    </source>
</evidence>
<evidence type="ECO:0000259" key="6">
    <source>
        <dbReference type="Pfam" id="PF02754"/>
    </source>
</evidence>
<accession>A0A832WME8</accession>
<dbReference type="GO" id="GO:0015948">
    <property type="term" value="P:methanogenesis"/>
    <property type="evidence" value="ECO:0007669"/>
    <property type="project" value="UniProtKB-KW"/>
</dbReference>
<comment type="pathway">
    <text evidence="2">Cofactor metabolism; coenzyme M-coenzyme B heterodisulfide reduction; coenzyme B and coenzyme M from coenzyme M-coenzyme B heterodisulfide: step 1/1.</text>
</comment>
<name>A0A832WME8_9EURY</name>
<dbReference type="SMR" id="A0A832WME8"/>
<protein>
    <submittedName>
        <fullName evidence="7">CoB--CoM heterodisulfide reductase subunit B</fullName>
        <ecNumber evidence="7">1.8.98.1</ecNumber>
    </submittedName>
</protein>
<comment type="caution">
    <text evidence="7">The sequence shown here is derived from an EMBL/GenBank/DDBJ whole genome shotgun (WGS) entry which is preliminary data.</text>
</comment>
<dbReference type="AlphaFoldDB" id="A0A832WME8"/>
<dbReference type="GO" id="GO:0051912">
    <property type="term" value="F:CoB--CoM heterodisulfide reductase activity"/>
    <property type="evidence" value="ECO:0007669"/>
    <property type="project" value="UniProtKB-EC"/>
</dbReference>
<dbReference type="InterPro" id="IPR017678">
    <property type="entry name" value="CoB/CoM_hetero-S_Rdtase_bsu"/>
</dbReference>
<dbReference type="RefSeq" id="WP_011018942.1">
    <property type="nucleotide sequence ID" value="NZ_DUJS01000002.1"/>
</dbReference>
<dbReference type="EC" id="1.8.98.1" evidence="7"/>
<dbReference type="NCBIfam" id="TIGR03288">
    <property type="entry name" value="CoB_CoM_SS_B"/>
    <property type="match status" value="1"/>
</dbReference>
<evidence type="ECO:0000256" key="4">
    <source>
        <dbReference type="ARBA" id="ARBA00022994"/>
    </source>
</evidence>
<evidence type="ECO:0000313" key="7">
    <source>
        <dbReference type="EMBL" id="HII70207.1"/>
    </source>
</evidence>
<feature type="domain" description="Cysteine-rich" evidence="6">
    <location>
        <begin position="155"/>
        <end position="248"/>
    </location>
</feature>
<dbReference type="Gene3D" id="1.20.1050.140">
    <property type="match status" value="1"/>
</dbReference>
<dbReference type="InterPro" id="IPR004017">
    <property type="entry name" value="Cys_rich_dom"/>
</dbReference>
<evidence type="ECO:0000256" key="2">
    <source>
        <dbReference type="ARBA" id="ARBA00004808"/>
    </source>
</evidence>
<reference evidence="7" key="1">
    <citation type="journal article" date="2020" name="bioRxiv">
        <title>A rank-normalized archaeal taxonomy based on genome phylogeny resolves widespread incomplete and uneven classifications.</title>
        <authorList>
            <person name="Rinke C."/>
            <person name="Chuvochina M."/>
            <person name="Mussig A.J."/>
            <person name="Chaumeil P.-A."/>
            <person name="Waite D.W."/>
            <person name="Whitman W.B."/>
            <person name="Parks D.H."/>
            <person name="Hugenholtz P."/>
        </authorList>
    </citation>
    <scope>NUCLEOTIDE SEQUENCE</scope>
    <source>
        <strain evidence="7">UBA8853</strain>
    </source>
</reference>
<evidence type="ECO:0000256" key="3">
    <source>
        <dbReference type="ARBA" id="ARBA00010431"/>
    </source>
</evidence>
<dbReference type="InterPro" id="IPR051278">
    <property type="entry name" value="HdrB/HdrD_reductase"/>
</dbReference>
<dbReference type="UniPathway" id="UPA00647">
    <property type="reaction ID" value="UER00700"/>
</dbReference>
<keyword evidence="5 7" id="KW-0560">Oxidoreductase</keyword>
<dbReference type="EMBL" id="DUJS01000002">
    <property type="protein sequence ID" value="HII70207.1"/>
    <property type="molecule type" value="Genomic_DNA"/>
</dbReference>
<dbReference type="GeneID" id="1476673"/>
<feature type="domain" description="Cysteine-rich" evidence="6">
    <location>
        <begin position="7"/>
        <end position="87"/>
    </location>
</feature>
<evidence type="ECO:0000313" key="8">
    <source>
        <dbReference type="Proteomes" id="UP000619545"/>
    </source>
</evidence>
<dbReference type="PANTHER" id="PTHR42947">
    <property type="entry name" value="COB--COM HETERODISULFIDE REDUCTASE SUBUNIT B 1"/>
    <property type="match status" value="1"/>
</dbReference>
<dbReference type="Proteomes" id="UP000619545">
    <property type="component" value="Unassembled WGS sequence"/>
</dbReference>
<evidence type="ECO:0000256" key="5">
    <source>
        <dbReference type="ARBA" id="ARBA00023002"/>
    </source>
</evidence>
<gene>
    <name evidence="7" type="primary">hdrB</name>
    <name evidence="7" type="ORF">HA336_03120</name>
</gene>
<proteinExistence type="inferred from homology"/>
<dbReference type="PANTHER" id="PTHR42947:SF1">
    <property type="entry name" value="COB--COM HETERODISULFIDE REDUCTASE SUBUNIT B 1"/>
    <property type="match status" value="1"/>
</dbReference>
<dbReference type="OMA" id="NVCPFCH"/>